<dbReference type="AlphaFoldDB" id="A0A1G2U9S5"/>
<gene>
    <name evidence="1" type="ORF">A3B16_02860</name>
</gene>
<reference evidence="1 2" key="1">
    <citation type="journal article" date="2016" name="Nat. Commun.">
        <title>Thousands of microbial genomes shed light on interconnected biogeochemical processes in an aquifer system.</title>
        <authorList>
            <person name="Anantharaman K."/>
            <person name="Brown C.T."/>
            <person name="Hug L.A."/>
            <person name="Sharon I."/>
            <person name="Castelle C.J."/>
            <person name="Probst A.J."/>
            <person name="Thomas B.C."/>
            <person name="Singh A."/>
            <person name="Wilkins M.J."/>
            <person name="Karaoz U."/>
            <person name="Brodie E.L."/>
            <person name="Williams K.H."/>
            <person name="Hubbard S.S."/>
            <person name="Banfield J.F."/>
        </authorList>
    </citation>
    <scope>NUCLEOTIDE SEQUENCE [LARGE SCALE GENOMIC DNA]</scope>
</reference>
<dbReference type="Proteomes" id="UP000177722">
    <property type="component" value="Unassembled WGS sequence"/>
</dbReference>
<organism evidence="1 2">
    <name type="scientific">Candidatus Zambryskibacteria bacterium RIFCSPLOWO2_01_FULL_45_43</name>
    <dbReference type="NCBI Taxonomy" id="1802762"/>
    <lineage>
        <taxon>Bacteria</taxon>
        <taxon>Candidatus Zambryskiibacteriota</taxon>
    </lineage>
</organism>
<evidence type="ECO:0000313" key="1">
    <source>
        <dbReference type="EMBL" id="OHB06217.1"/>
    </source>
</evidence>
<protein>
    <submittedName>
        <fullName evidence="1">Uncharacterized protein</fullName>
    </submittedName>
</protein>
<proteinExistence type="predicted"/>
<name>A0A1G2U9S5_9BACT</name>
<sequence length="117" mass="13760">MITGGIVTLDELCERWKEYVWIFHARHRYPASVKRERHIVPLATHYYKCEKTLVGRKKIPALKLYRKQPDDGSSAGHEWDLVRCDAKGNCYLSTFLTRNITKYRWKKCGIFVSAEVI</sequence>
<evidence type="ECO:0000313" key="2">
    <source>
        <dbReference type="Proteomes" id="UP000177722"/>
    </source>
</evidence>
<dbReference type="EMBL" id="MHWF01000006">
    <property type="protein sequence ID" value="OHB06217.1"/>
    <property type="molecule type" value="Genomic_DNA"/>
</dbReference>
<accession>A0A1G2U9S5</accession>
<comment type="caution">
    <text evidence="1">The sequence shown here is derived from an EMBL/GenBank/DDBJ whole genome shotgun (WGS) entry which is preliminary data.</text>
</comment>